<reference evidence="1" key="1">
    <citation type="submission" date="2021-03" db="EMBL/GenBank/DDBJ databases">
        <authorList>
            <consortium name="DOE Joint Genome Institute"/>
            <person name="Ahrendt S."/>
            <person name="Looney B.P."/>
            <person name="Miyauchi S."/>
            <person name="Morin E."/>
            <person name="Drula E."/>
            <person name="Courty P.E."/>
            <person name="Chicoki N."/>
            <person name="Fauchery L."/>
            <person name="Kohler A."/>
            <person name="Kuo A."/>
            <person name="Labutti K."/>
            <person name="Pangilinan J."/>
            <person name="Lipzen A."/>
            <person name="Riley R."/>
            <person name="Andreopoulos W."/>
            <person name="He G."/>
            <person name="Johnson J."/>
            <person name="Barry K.W."/>
            <person name="Grigoriev I.V."/>
            <person name="Nagy L."/>
            <person name="Hibbett D."/>
            <person name="Henrissat B."/>
            <person name="Matheny P.B."/>
            <person name="Labbe J."/>
            <person name="Martin F."/>
        </authorList>
    </citation>
    <scope>NUCLEOTIDE SEQUENCE</scope>
    <source>
        <strain evidence="1">HHB10654</strain>
    </source>
</reference>
<evidence type="ECO:0000313" key="2">
    <source>
        <dbReference type="Proteomes" id="UP000814140"/>
    </source>
</evidence>
<accession>A0ACB8SUJ3</accession>
<protein>
    <submittedName>
        <fullName evidence="1">Uncharacterized protein</fullName>
    </submittedName>
</protein>
<evidence type="ECO:0000313" key="1">
    <source>
        <dbReference type="EMBL" id="KAI0059857.1"/>
    </source>
</evidence>
<dbReference type="EMBL" id="MU277223">
    <property type="protein sequence ID" value="KAI0059857.1"/>
    <property type="molecule type" value="Genomic_DNA"/>
</dbReference>
<dbReference type="Proteomes" id="UP000814140">
    <property type="component" value="Unassembled WGS sequence"/>
</dbReference>
<name>A0ACB8SUJ3_9AGAM</name>
<gene>
    <name evidence="1" type="ORF">BV25DRAFT_1030009</name>
</gene>
<organism evidence="1 2">
    <name type="scientific">Artomyces pyxidatus</name>
    <dbReference type="NCBI Taxonomy" id="48021"/>
    <lineage>
        <taxon>Eukaryota</taxon>
        <taxon>Fungi</taxon>
        <taxon>Dikarya</taxon>
        <taxon>Basidiomycota</taxon>
        <taxon>Agaricomycotina</taxon>
        <taxon>Agaricomycetes</taxon>
        <taxon>Russulales</taxon>
        <taxon>Auriscalpiaceae</taxon>
        <taxon>Artomyces</taxon>
    </lineage>
</organism>
<reference evidence="1" key="2">
    <citation type="journal article" date="2022" name="New Phytol.">
        <title>Evolutionary transition to the ectomycorrhizal habit in the genomes of a hyperdiverse lineage of mushroom-forming fungi.</title>
        <authorList>
            <person name="Looney B."/>
            <person name="Miyauchi S."/>
            <person name="Morin E."/>
            <person name="Drula E."/>
            <person name="Courty P.E."/>
            <person name="Kohler A."/>
            <person name="Kuo A."/>
            <person name="LaButti K."/>
            <person name="Pangilinan J."/>
            <person name="Lipzen A."/>
            <person name="Riley R."/>
            <person name="Andreopoulos W."/>
            <person name="He G."/>
            <person name="Johnson J."/>
            <person name="Nolan M."/>
            <person name="Tritt A."/>
            <person name="Barry K.W."/>
            <person name="Grigoriev I.V."/>
            <person name="Nagy L.G."/>
            <person name="Hibbett D."/>
            <person name="Henrissat B."/>
            <person name="Matheny P.B."/>
            <person name="Labbe J."/>
            <person name="Martin F.M."/>
        </authorList>
    </citation>
    <scope>NUCLEOTIDE SEQUENCE</scope>
    <source>
        <strain evidence="1">HHB10654</strain>
    </source>
</reference>
<keyword evidence="2" id="KW-1185">Reference proteome</keyword>
<proteinExistence type="predicted"/>
<sequence>MPFRAAISAQPYACMCSRPFPTCHPNQAPQLAPVFFTAIISNPLTKSLSPRRSERAARAARRRSTLTNFAHRRCSNTTIPTHWQHPGEIFPPECLAGSARVIATTIFSPFCTPTFLQVAHAARRQAFSKPCTTQARLQLLSARTESGFYDAEVSTRRAIPVSHLRDWYDLPHPDTRHAVFPPSVDPSTRPFT</sequence>
<comment type="caution">
    <text evidence="1">The sequence shown here is derived from an EMBL/GenBank/DDBJ whole genome shotgun (WGS) entry which is preliminary data.</text>
</comment>